<keyword evidence="1" id="KW-0812">Transmembrane</keyword>
<dbReference type="RefSeq" id="WP_003892488.1">
    <property type="nucleotide sequence ID" value="NZ_CP027541.1"/>
</dbReference>
<name>A0A2U9PK34_MYCSE</name>
<feature type="transmembrane region" description="Helical" evidence="1">
    <location>
        <begin position="151"/>
        <end position="172"/>
    </location>
</feature>
<dbReference type="Proteomes" id="UP000011200">
    <property type="component" value="Chromosome"/>
</dbReference>
<proteinExistence type="predicted"/>
<dbReference type="AlphaFoldDB" id="A0A2U9PK34"/>
<sequence length="198" mass="21307">MDTFTLGMPRWPFLLRLWGRHPLVRPTDRIEAFAVVLTVVVMLVTAPIAAAIGTTVYDARRTMYAEQADTRQVVTATVIDDDAAQAVLRTNTALMPARWSVAGVEHTGAVDVASTARTGDVVEIWVDDRGERTSAPTPVGLAAVEAATGALVLWLVVGGIQGGLLMAIRALCDRVRSAAWQRELDHLAGTDGFQYPTP</sequence>
<feature type="transmembrane region" description="Helical" evidence="1">
    <location>
        <begin position="30"/>
        <end position="53"/>
    </location>
</feature>
<evidence type="ECO:0000313" key="2">
    <source>
        <dbReference type="EMBL" id="AWT52109.1"/>
    </source>
</evidence>
<protein>
    <recommendedName>
        <fullName evidence="4">Transmembrane protein</fullName>
    </recommendedName>
</protein>
<keyword evidence="1" id="KW-1133">Transmembrane helix</keyword>
<reference evidence="3" key="2">
    <citation type="submission" date="2018-03" db="EMBL/GenBank/DDBJ databases">
        <authorList>
            <person name="Derbyshire K."/>
            <person name="Gray T.A."/>
            <person name="Champion M."/>
        </authorList>
    </citation>
    <scope>NUCLEOTIDE SEQUENCE [LARGE SCALE GENOMIC DNA]</scope>
    <source>
        <strain evidence="3">MKD8</strain>
    </source>
</reference>
<evidence type="ECO:0000313" key="3">
    <source>
        <dbReference type="Proteomes" id="UP000011200"/>
    </source>
</evidence>
<organism evidence="2 3">
    <name type="scientific">Mycolicibacterium smegmatis (strain MKD8)</name>
    <name type="common">Mycobacterium smegmatis</name>
    <dbReference type="NCBI Taxonomy" id="1214915"/>
    <lineage>
        <taxon>Bacteria</taxon>
        <taxon>Bacillati</taxon>
        <taxon>Actinomycetota</taxon>
        <taxon>Actinomycetes</taxon>
        <taxon>Mycobacteriales</taxon>
        <taxon>Mycobacteriaceae</taxon>
        <taxon>Mycolicibacterium</taxon>
    </lineage>
</organism>
<gene>
    <name evidence="2" type="ORF">D806_011200</name>
</gene>
<accession>A0A2U9PK34</accession>
<keyword evidence="1" id="KW-0472">Membrane</keyword>
<evidence type="ECO:0000256" key="1">
    <source>
        <dbReference type="SAM" id="Phobius"/>
    </source>
</evidence>
<evidence type="ECO:0008006" key="4">
    <source>
        <dbReference type="Google" id="ProtNLM"/>
    </source>
</evidence>
<reference evidence="2 3" key="1">
    <citation type="journal article" date="2013" name="Genome Announc.">
        <title>Draft genome sequence of MKD8, a conjugal recipient Mycobacterium smegmatis strain.</title>
        <authorList>
            <person name="Gray T.A."/>
            <person name="Palumbo M.J."/>
            <person name="Derbyshire K.M."/>
        </authorList>
    </citation>
    <scope>NUCLEOTIDE SEQUENCE [LARGE SCALE GENOMIC DNA]</scope>
    <source>
        <strain evidence="2 3">MKD8</strain>
    </source>
</reference>
<dbReference type="InterPro" id="IPR039708">
    <property type="entry name" value="MT1774/Rv1733c-like"/>
</dbReference>
<dbReference type="EMBL" id="CP027541">
    <property type="protein sequence ID" value="AWT52109.1"/>
    <property type="molecule type" value="Genomic_DNA"/>
</dbReference>
<dbReference type="PANTHER" id="PTHR42305">
    <property type="entry name" value="MEMBRANE PROTEIN RV1733C-RELATED"/>
    <property type="match status" value="1"/>
</dbReference>
<dbReference type="PANTHER" id="PTHR42305:SF1">
    <property type="entry name" value="MEMBRANE PROTEIN RV1733C-RELATED"/>
    <property type="match status" value="1"/>
</dbReference>